<proteinExistence type="predicted"/>
<protein>
    <recommendedName>
        <fullName evidence="2">Condensation domain-containing protein</fullName>
    </recommendedName>
</protein>
<evidence type="ECO:0000313" key="1">
    <source>
        <dbReference type="EMBL" id="MPM21840.1"/>
    </source>
</evidence>
<accession>A0A644Y020</accession>
<dbReference type="AlphaFoldDB" id="A0A644Y020"/>
<dbReference type="EMBL" id="VSSQ01003678">
    <property type="protein sequence ID" value="MPM21840.1"/>
    <property type="molecule type" value="Genomic_DNA"/>
</dbReference>
<sequence length="48" mass="5529">MEQIKNSRILLNIISRNGDKIIFSLNYSGIDTDKIQDFTNLLGKVLFE</sequence>
<name>A0A644Y020_9ZZZZ</name>
<evidence type="ECO:0008006" key="2">
    <source>
        <dbReference type="Google" id="ProtNLM"/>
    </source>
</evidence>
<reference evidence="1" key="1">
    <citation type="submission" date="2019-08" db="EMBL/GenBank/DDBJ databases">
        <authorList>
            <person name="Kucharzyk K."/>
            <person name="Murdoch R.W."/>
            <person name="Higgins S."/>
            <person name="Loffler F."/>
        </authorList>
    </citation>
    <scope>NUCLEOTIDE SEQUENCE</scope>
</reference>
<gene>
    <name evidence="1" type="ORF">SDC9_68290</name>
</gene>
<comment type="caution">
    <text evidence="1">The sequence shown here is derived from an EMBL/GenBank/DDBJ whole genome shotgun (WGS) entry which is preliminary data.</text>
</comment>
<organism evidence="1">
    <name type="scientific">bioreactor metagenome</name>
    <dbReference type="NCBI Taxonomy" id="1076179"/>
    <lineage>
        <taxon>unclassified sequences</taxon>
        <taxon>metagenomes</taxon>
        <taxon>ecological metagenomes</taxon>
    </lineage>
</organism>